<accession>A0A9D2J396</accession>
<dbReference type="PANTHER" id="PTHR15160">
    <property type="entry name" value="VON HIPPEL-LINDAU PROTEIN"/>
    <property type="match status" value="1"/>
</dbReference>
<name>A0A9D2J396_9MICO</name>
<dbReference type="AlphaFoldDB" id="A0A9D2J396"/>
<dbReference type="SUPFAM" id="SSF103256">
    <property type="entry name" value="Hypothetical protein TM0160"/>
    <property type="match status" value="1"/>
</dbReference>
<reference evidence="2" key="1">
    <citation type="journal article" date="2021" name="PeerJ">
        <title>Extensive microbial diversity within the chicken gut microbiome revealed by metagenomics and culture.</title>
        <authorList>
            <person name="Gilroy R."/>
            <person name="Ravi A."/>
            <person name="Getino M."/>
            <person name="Pursley I."/>
            <person name="Horton D.L."/>
            <person name="Alikhan N.F."/>
            <person name="Baker D."/>
            <person name="Gharbi K."/>
            <person name="Hall N."/>
            <person name="Watson M."/>
            <person name="Adriaenssens E.M."/>
            <person name="Foster-Nyarko E."/>
            <person name="Jarju S."/>
            <person name="Secka A."/>
            <person name="Antonio M."/>
            <person name="Oren A."/>
            <person name="Chaudhuri R.R."/>
            <person name="La Ragione R."/>
            <person name="Hildebrand F."/>
            <person name="Pallen M.J."/>
        </authorList>
    </citation>
    <scope>NUCLEOTIDE SEQUENCE</scope>
    <source>
        <strain evidence="2">ChiGjej4B4-7305</strain>
    </source>
</reference>
<organism evidence="2 3">
    <name type="scientific">Candidatus Ruania gallistercoris</name>
    <dbReference type="NCBI Taxonomy" id="2838746"/>
    <lineage>
        <taxon>Bacteria</taxon>
        <taxon>Bacillati</taxon>
        <taxon>Actinomycetota</taxon>
        <taxon>Actinomycetes</taxon>
        <taxon>Micrococcales</taxon>
        <taxon>Ruaniaceae</taxon>
        <taxon>Ruania</taxon>
    </lineage>
</organism>
<evidence type="ECO:0000313" key="2">
    <source>
        <dbReference type="EMBL" id="HIZ34883.1"/>
    </source>
</evidence>
<dbReference type="EMBL" id="DXBY01000062">
    <property type="protein sequence ID" value="HIZ34883.1"/>
    <property type="molecule type" value="Genomic_DNA"/>
</dbReference>
<dbReference type="InterPro" id="IPR003729">
    <property type="entry name" value="Bi_nuclease_dom"/>
</dbReference>
<evidence type="ECO:0000259" key="1">
    <source>
        <dbReference type="PROSITE" id="PS51658"/>
    </source>
</evidence>
<dbReference type="GO" id="GO:0004518">
    <property type="term" value="F:nuclease activity"/>
    <property type="evidence" value="ECO:0007669"/>
    <property type="project" value="InterPro"/>
</dbReference>
<protein>
    <submittedName>
        <fullName evidence="2">Bifunctional nuclease family protein</fullName>
    </submittedName>
</protein>
<dbReference type="Gene3D" id="3.10.690.10">
    <property type="entry name" value="Bifunctional nuclease domain"/>
    <property type="match status" value="1"/>
</dbReference>
<comment type="caution">
    <text evidence="2">The sequence shown here is derived from an EMBL/GenBank/DDBJ whole genome shotgun (WGS) entry which is preliminary data.</text>
</comment>
<dbReference type="PROSITE" id="PS51658">
    <property type="entry name" value="BFN"/>
    <property type="match status" value="1"/>
</dbReference>
<dbReference type="Proteomes" id="UP000824037">
    <property type="component" value="Unassembled WGS sequence"/>
</dbReference>
<sequence length="177" mass="18685">MGVLGVRVRLNAPEHEVLVVLTESDGELSLPIVIGPHEGVAIATAQAGMSLPRPGPHDLLLSALAATGVELVQVSIIELREGTFIAELVLSNGQRVDARASDAIALALRAQVGVWCAEPVLQAAAVVLDVDEDDHAHVRMVGEMGAAEAEERVAEFREFLDSVEPEDFSDRDGPGPT</sequence>
<gene>
    <name evidence="2" type="ORF">H9815_03825</name>
</gene>
<evidence type="ECO:0000313" key="3">
    <source>
        <dbReference type="Proteomes" id="UP000824037"/>
    </source>
</evidence>
<dbReference type="Pfam" id="PF02577">
    <property type="entry name" value="BFN_dom"/>
    <property type="match status" value="1"/>
</dbReference>
<reference evidence="2" key="2">
    <citation type="submission" date="2021-04" db="EMBL/GenBank/DDBJ databases">
        <authorList>
            <person name="Gilroy R."/>
        </authorList>
    </citation>
    <scope>NUCLEOTIDE SEQUENCE</scope>
    <source>
        <strain evidence="2">ChiGjej4B4-7305</strain>
    </source>
</reference>
<feature type="domain" description="BFN" evidence="1">
    <location>
        <begin position="1"/>
        <end position="128"/>
    </location>
</feature>
<dbReference type="InterPro" id="IPR036104">
    <property type="entry name" value="BFN_sf"/>
</dbReference>
<proteinExistence type="predicted"/>
<dbReference type="PANTHER" id="PTHR15160:SF1">
    <property type="entry name" value="VON HIPPEL-LINDAU DISEASE TUMOR SUPPRESSOR"/>
    <property type="match status" value="1"/>
</dbReference>